<feature type="domain" description="Arginosuccinate synthase C-terminal" evidence="11">
    <location>
        <begin position="178"/>
        <end position="393"/>
    </location>
</feature>
<dbReference type="FunFam" id="3.40.50.620:FF:000019">
    <property type="entry name" value="Argininosuccinate synthase"/>
    <property type="match status" value="1"/>
</dbReference>
<feature type="binding site" evidence="9">
    <location>
        <position position="178"/>
    </location>
    <ligand>
        <name>L-citrulline</name>
        <dbReference type="ChEBI" id="CHEBI:57743"/>
    </ligand>
</feature>
<feature type="binding site" evidence="9">
    <location>
        <position position="275"/>
    </location>
    <ligand>
        <name>L-citrulline</name>
        <dbReference type="ChEBI" id="CHEBI:57743"/>
    </ligand>
</feature>
<keyword evidence="8 9" id="KW-0067">ATP-binding</keyword>
<dbReference type="InterPro" id="IPR023434">
    <property type="entry name" value="Arginosuc_synth_type_1_subfam"/>
</dbReference>
<organism evidence="12 13">
    <name type="scientific">Amycolatopsis iheyensis</name>
    <dbReference type="NCBI Taxonomy" id="2945988"/>
    <lineage>
        <taxon>Bacteria</taxon>
        <taxon>Bacillati</taxon>
        <taxon>Actinomycetota</taxon>
        <taxon>Actinomycetes</taxon>
        <taxon>Pseudonocardiales</taxon>
        <taxon>Pseudonocardiaceae</taxon>
        <taxon>Amycolatopsis</taxon>
    </lineage>
</organism>
<feature type="binding site" evidence="9">
    <location>
        <begin position="9"/>
        <end position="17"/>
    </location>
    <ligand>
        <name>ATP</name>
        <dbReference type="ChEBI" id="CHEBI:30616"/>
    </ligand>
</feature>
<dbReference type="Gene3D" id="3.90.1260.10">
    <property type="entry name" value="Argininosuccinate synthetase, chain A, domain 2"/>
    <property type="match status" value="1"/>
</dbReference>
<dbReference type="GO" id="GO:0005524">
    <property type="term" value="F:ATP binding"/>
    <property type="evidence" value="ECO:0007669"/>
    <property type="project" value="UniProtKB-UniRule"/>
</dbReference>
<comment type="pathway">
    <text evidence="1 9">Amino-acid biosynthesis; L-arginine biosynthesis; L-arginine from L-ornithine and carbamoyl phosphate: step 2/3.</text>
</comment>
<dbReference type="PROSITE" id="PS00564">
    <property type="entry name" value="ARGININOSUCCIN_SYN_1"/>
    <property type="match status" value="1"/>
</dbReference>
<dbReference type="GO" id="GO:0000053">
    <property type="term" value="P:argininosuccinate metabolic process"/>
    <property type="evidence" value="ECO:0007669"/>
    <property type="project" value="TreeGrafter"/>
</dbReference>
<feature type="binding site" evidence="9">
    <location>
        <position position="120"/>
    </location>
    <ligand>
        <name>L-aspartate</name>
        <dbReference type="ChEBI" id="CHEBI:29991"/>
    </ligand>
</feature>
<evidence type="ECO:0000256" key="6">
    <source>
        <dbReference type="ARBA" id="ARBA00022605"/>
    </source>
</evidence>
<dbReference type="CDD" id="cd01999">
    <property type="entry name" value="ASS"/>
    <property type="match status" value="1"/>
</dbReference>
<dbReference type="Proteomes" id="UP001144096">
    <property type="component" value="Unassembled WGS sequence"/>
</dbReference>
<dbReference type="PANTHER" id="PTHR11587:SF2">
    <property type="entry name" value="ARGININOSUCCINATE SYNTHASE"/>
    <property type="match status" value="1"/>
</dbReference>
<evidence type="ECO:0000256" key="5">
    <source>
        <dbReference type="ARBA" id="ARBA00022598"/>
    </source>
</evidence>
<dbReference type="Pfam" id="PF20979">
    <property type="entry name" value="Arginosuc_syn_C"/>
    <property type="match status" value="1"/>
</dbReference>
<feature type="binding site" evidence="9">
    <location>
        <position position="187"/>
    </location>
    <ligand>
        <name>L-citrulline</name>
        <dbReference type="ChEBI" id="CHEBI:57743"/>
    </ligand>
</feature>
<keyword evidence="5 9" id="KW-0436">Ligase</keyword>
<dbReference type="SUPFAM" id="SSF69864">
    <property type="entry name" value="Argininosuccinate synthetase, C-terminal domain"/>
    <property type="match status" value="1"/>
</dbReference>
<dbReference type="GO" id="GO:0004055">
    <property type="term" value="F:argininosuccinate synthase activity"/>
    <property type="evidence" value="ECO:0007669"/>
    <property type="project" value="UniProtKB-UniRule"/>
</dbReference>
<dbReference type="Gene3D" id="3.40.50.620">
    <property type="entry name" value="HUPs"/>
    <property type="match status" value="1"/>
</dbReference>
<evidence type="ECO:0000256" key="7">
    <source>
        <dbReference type="ARBA" id="ARBA00022741"/>
    </source>
</evidence>
<feature type="binding site" evidence="9">
    <location>
        <position position="36"/>
    </location>
    <ligand>
        <name>ATP</name>
        <dbReference type="ChEBI" id="CHEBI:30616"/>
    </ligand>
</feature>
<dbReference type="InterPro" id="IPR048267">
    <property type="entry name" value="Arginosuc_syn_N"/>
</dbReference>
<evidence type="ECO:0000313" key="12">
    <source>
        <dbReference type="EMBL" id="MCR6482858.1"/>
    </source>
</evidence>
<feature type="binding site" evidence="9">
    <location>
        <position position="124"/>
    </location>
    <ligand>
        <name>L-citrulline</name>
        <dbReference type="ChEBI" id="CHEBI:57743"/>
    </ligand>
</feature>
<keyword evidence="9" id="KW-0963">Cytoplasm</keyword>
<evidence type="ECO:0000313" key="13">
    <source>
        <dbReference type="Proteomes" id="UP001144096"/>
    </source>
</evidence>
<dbReference type="InterPro" id="IPR018223">
    <property type="entry name" value="Arginosuc_synth_CS"/>
</dbReference>
<comment type="caution">
    <text evidence="12">The sequence shown here is derived from an EMBL/GenBank/DDBJ whole genome shotgun (WGS) entry which is preliminary data.</text>
</comment>
<dbReference type="SUPFAM" id="SSF52402">
    <property type="entry name" value="Adenine nucleotide alpha hydrolases-like"/>
    <property type="match status" value="1"/>
</dbReference>
<feature type="binding site" evidence="9">
    <location>
        <position position="263"/>
    </location>
    <ligand>
        <name>L-citrulline</name>
        <dbReference type="ChEBI" id="CHEBI:57743"/>
    </ligand>
</feature>
<evidence type="ECO:0000256" key="1">
    <source>
        <dbReference type="ARBA" id="ARBA00004967"/>
    </source>
</evidence>
<protein>
    <recommendedName>
        <fullName evidence="3 9">Argininosuccinate synthase</fullName>
        <ecNumber evidence="3 9">6.3.4.5</ecNumber>
    </recommendedName>
    <alternativeName>
        <fullName evidence="9">Citrulline--aspartate ligase</fullName>
    </alternativeName>
</protein>
<name>A0A9X2SIE7_9PSEU</name>
<evidence type="ECO:0000259" key="11">
    <source>
        <dbReference type="Pfam" id="PF20979"/>
    </source>
</evidence>
<dbReference type="GO" id="GO:0005737">
    <property type="term" value="C:cytoplasm"/>
    <property type="evidence" value="ECO:0007669"/>
    <property type="project" value="UniProtKB-SubCell"/>
</dbReference>
<keyword evidence="13" id="KW-1185">Reference proteome</keyword>
<evidence type="ECO:0000256" key="8">
    <source>
        <dbReference type="ARBA" id="ARBA00022840"/>
    </source>
</evidence>
<feature type="binding site" evidence="9">
    <location>
        <position position="118"/>
    </location>
    <ligand>
        <name>ATP</name>
        <dbReference type="ChEBI" id="CHEBI:30616"/>
    </ligand>
</feature>
<evidence type="ECO:0000256" key="4">
    <source>
        <dbReference type="ARBA" id="ARBA00022571"/>
    </source>
</evidence>
<dbReference type="FunFam" id="3.90.1260.10:FF:000007">
    <property type="entry name" value="Argininosuccinate synthase"/>
    <property type="match status" value="1"/>
</dbReference>
<dbReference type="RefSeq" id="WP_257919477.1">
    <property type="nucleotide sequence ID" value="NZ_JAMXQV010000003.1"/>
</dbReference>
<feature type="binding site" evidence="9">
    <location>
        <position position="125"/>
    </location>
    <ligand>
        <name>L-aspartate</name>
        <dbReference type="ChEBI" id="CHEBI:29991"/>
    </ligand>
</feature>
<accession>A0A9X2SIE7</accession>
<feature type="binding site" evidence="9">
    <location>
        <position position="128"/>
    </location>
    <ligand>
        <name>L-citrulline</name>
        <dbReference type="ChEBI" id="CHEBI:57743"/>
    </ligand>
</feature>
<dbReference type="NCBIfam" id="NF001770">
    <property type="entry name" value="PRK00509.1"/>
    <property type="match status" value="1"/>
</dbReference>
<gene>
    <name evidence="9" type="primary">argG</name>
    <name evidence="12" type="ORF">M8542_08510</name>
</gene>
<dbReference type="GO" id="GO:0006526">
    <property type="term" value="P:L-arginine biosynthetic process"/>
    <property type="evidence" value="ECO:0007669"/>
    <property type="project" value="UniProtKB-UniRule"/>
</dbReference>
<dbReference type="PANTHER" id="PTHR11587">
    <property type="entry name" value="ARGININOSUCCINATE SYNTHASE"/>
    <property type="match status" value="1"/>
</dbReference>
<comment type="subcellular location">
    <subcellularLocation>
        <location evidence="9">Cytoplasm</location>
    </subcellularLocation>
</comment>
<dbReference type="NCBIfam" id="TIGR00032">
    <property type="entry name" value="argG"/>
    <property type="match status" value="1"/>
</dbReference>
<comment type="subunit">
    <text evidence="2 9">Homotetramer.</text>
</comment>
<comment type="similarity">
    <text evidence="9">Belongs to the argininosuccinate synthase family. Type 1 subfamily.</text>
</comment>
<evidence type="ECO:0000256" key="3">
    <source>
        <dbReference type="ARBA" id="ARBA00012286"/>
    </source>
</evidence>
<sequence length="415" mass="45100">MTPSKIVLAYSGGLDTSVILVWLQEQYACPVVAFIANLGQTEAEVAEATEKAHRYGASEVHVADLRDEFARDYAFPMARANAVYEGQYLMGSSIGRPLIAARQAALARRLGADAVAHGATGKGNDQIRFDLTYRALAPELAVIAPWRHWDFKSRSDLLAYAAAKAITVAEAGPSRPVSVDSNLLHTSYEGEVLEDPAIPPPPGLLQRVRDPEDAPGTHELVEIGFEEGDPVSVNGQRLAPGALMGVLGEVGARHGIGRLDVVENRIFGFRTRNIYEAPAATLLWHAHRAVESLVLDPEVAQLKEEFVPKYARLVYRGLWFAPEREMLQAAIDHSQREVTGTATLRLYRGGLQVAGRTSPFSRYDVRLATFEDDHAAFDQADAESWLRVTGIRLAQGSRAGADVEPGELAAVEGVS</sequence>
<feature type="binding site" evidence="9">
    <location>
        <position position="124"/>
    </location>
    <ligand>
        <name>L-aspartate</name>
        <dbReference type="ChEBI" id="CHEBI:29991"/>
    </ligand>
</feature>
<feature type="binding site" evidence="9">
    <location>
        <position position="88"/>
    </location>
    <ligand>
        <name>L-citrulline</name>
        <dbReference type="ChEBI" id="CHEBI:57743"/>
    </ligand>
</feature>
<dbReference type="InterPro" id="IPR001518">
    <property type="entry name" value="Arginosuc_synth"/>
</dbReference>
<dbReference type="InterPro" id="IPR048268">
    <property type="entry name" value="Arginosuc_syn_C"/>
</dbReference>
<dbReference type="InterPro" id="IPR024074">
    <property type="entry name" value="AS_cat/multimer_dom_body"/>
</dbReference>
<dbReference type="EMBL" id="JAMXQV010000003">
    <property type="protein sequence ID" value="MCR6482858.1"/>
    <property type="molecule type" value="Genomic_DNA"/>
</dbReference>
<evidence type="ECO:0000259" key="10">
    <source>
        <dbReference type="Pfam" id="PF00764"/>
    </source>
</evidence>
<dbReference type="HAMAP" id="MF_00005">
    <property type="entry name" value="Arg_succ_synth_type1"/>
    <property type="match status" value="1"/>
</dbReference>
<dbReference type="EC" id="6.3.4.5" evidence="3 9"/>
<reference evidence="12" key="1">
    <citation type="submission" date="2022-06" db="EMBL/GenBank/DDBJ databases">
        <title>Amycolatopsis iheyaensis sp. nov., a new species of the genus Amycolatopsis isolated from soil in Iheya island, Japan.</title>
        <authorList>
            <person name="Ngamcharungchit C."/>
            <person name="Kanto H."/>
            <person name="Take A."/>
            <person name="Intra B."/>
            <person name="Matsumoto A."/>
            <person name="Panbangred W."/>
            <person name="Inahashi Y."/>
        </authorList>
    </citation>
    <scope>NUCLEOTIDE SEQUENCE</scope>
    <source>
        <strain evidence="12">OK19-0408</strain>
    </source>
</reference>
<evidence type="ECO:0000256" key="2">
    <source>
        <dbReference type="ARBA" id="ARBA00011881"/>
    </source>
</evidence>
<feature type="binding site" evidence="9">
    <location>
        <position position="93"/>
    </location>
    <ligand>
        <name>L-citrulline</name>
        <dbReference type="ChEBI" id="CHEBI:57743"/>
    </ligand>
</feature>
<dbReference type="AlphaFoldDB" id="A0A9X2SIE7"/>
<proteinExistence type="inferred from homology"/>
<feature type="domain" description="Arginosuccinate synthase-like N-terminal" evidence="10">
    <location>
        <begin position="5"/>
        <end position="166"/>
    </location>
</feature>
<dbReference type="PROSITE" id="PS00565">
    <property type="entry name" value="ARGININOSUCCIN_SYN_2"/>
    <property type="match status" value="1"/>
</dbReference>
<dbReference type="GO" id="GO:0000050">
    <property type="term" value="P:urea cycle"/>
    <property type="evidence" value="ECO:0007669"/>
    <property type="project" value="TreeGrafter"/>
</dbReference>
<evidence type="ECO:0000256" key="9">
    <source>
        <dbReference type="HAMAP-Rule" id="MF_00005"/>
    </source>
</evidence>
<keyword evidence="7 9" id="KW-0547">Nucleotide-binding</keyword>
<dbReference type="InterPro" id="IPR014729">
    <property type="entry name" value="Rossmann-like_a/b/a_fold"/>
</dbReference>
<keyword evidence="6 9" id="KW-0028">Amino-acid biosynthesis</keyword>
<dbReference type="Pfam" id="PF00764">
    <property type="entry name" value="Arginosuc_synth"/>
    <property type="match status" value="1"/>
</dbReference>
<comment type="catalytic activity">
    <reaction evidence="9">
        <text>L-citrulline + L-aspartate + ATP = 2-(N(omega)-L-arginino)succinate + AMP + diphosphate + H(+)</text>
        <dbReference type="Rhea" id="RHEA:10932"/>
        <dbReference type="ChEBI" id="CHEBI:15378"/>
        <dbReference type="ChEBI" id="CHEBI:29991"/>
        <dbReference type="ChEBI" id="CHEBI:30616"/>
        <dbReference type="ChEBI" id="CHEBI:33019"/>
        <dbReference type="ChEBI" id="CHEBI:57472"/>
        <dbReference type="ChEBI" id="CHEBI:57743"/>
        <dbReference type="ChEBI" id="CHEBI:456215"/>
        <dbReference type="EC" id="6.3.4.5"/>
    </reaction>
</comment>
<keyword evidence="4 9" id="KW-0055">Arginine biosynthesis</keyword>